<evidence type="ECO:0000256" key="1">
    <source>
        <dbReference type="SAM" id="MobiDB-lite"/>
    </source>
</evidence>
<keyword evidence="3" id="KW-1185">Reference proteome</keyword>
<feature type="compositionally biased region" description="Pro residues" evidence="1">
    <location>
        <begin position="347"/>
        <end position="359"/>
    </location>
</feature>
<feature type="region of interest" description="Disordered" evidence="1">
    <location>
        <begin position="10"/>
        <end position="166"/>
    </location>
</feature>
<evidence type="ECO:0000313" key="3">
    <source>
        <dbReference type="Proteomes" id="UP000240883"/>
    </source>
</evidence>
<organism evidence="2 3">
    <name type="scientific">Corynespora cassiicola Philippines</name>
    <dbReference type="NCBI Taxonomy" id="1448308"/>
    <lineage>
        <taxon>Eukaryota</taxon>
        <taxon>Fungi</taxon>
        <taxon>Dikarya</taxon>
        <taxon>Ascomycota</taxon>
        <taxon>Pezizomycotina</taxon>
        <taxon>Dothideomycetes</taxon>
        <taxon>Pleosporomycetidae</taxon>
        <taxon>Pleosporales</taxon>
        <taxon>Corynesporascaceae</taxon>
        <taxon>Corynespora</taxon>
    </lineage>
</organism>
<dbReference type="EMBL" id="KZ678137">
    <property type="protein sequence ID" value="PSN65337.1"/>
    <property type="molecule type" value="Genomic_DNA"/>
</dbReference>
<gene>
    <name evidence="2" type="ORF">BS50DRAFT_55838</name>
</gene>
<evidence type="ECO:0000313" key="2">
    <source>
        <dbReference type="EMBL" id="PSN65337.1"/>
    </source>
</evidence>
<sequence>MCLLADYRCSDRGDSSAPSLFHLPGSTTSPSTTKDGEPQFHRHSLPQPFLPSSSDPCQDLLLPTCNPSSPINTANPKSNAPLRRRARSASWAEPPKTTKSLETLSVPPGSKAGSFPNTPPSPVPSPVLFDALGQPHQHRPTITPTDRLHQSTKSRPPSVDLGLAKSHLPSFPRLPILSAEDSRLLDNESGTDMPPPPPHSASNGSHPVALSFADTIPPSAASAASAPSTRREHMSRHCLRCGAEWVFSFPQLDNESRQAKTLSDLENGTEVLQMQIRKWGQQSQSDYQNWASHHQVVPDDESAPGTCTPSVAERTDSSSGNSKRKSENFLADVQVPPKQRRLNFDSSPPPKLCETTPPPDYYQIRLIT</sequence>
<feature type="compositionally biased region" description="Polar residues" evidence="1">
    <location>
        <begin position="65"/>
        <end position="78"/>
    </location>
</feature>
<dbReference type="Proteomes" id="UP000240883">
    <property type="component" value="Unassembled WGS sequence"/>
</dbReference>
<reference evidence="2 3" key="1">
    <citation type="journal article" date="2018" name="Front. Microbiol.">
        <title>Genome-Wide Analysis of Corynespora cassiicola Leaf Fall Disease Putative Effectors.</title>
        <authorList>
            <person name="Lopez D."/>
            <person name="Ribeiro S."/>
            <person name="Label P."/>
            <person name="Fumanal B."/>
            <person name="Venisse J.S."/>
            <person name="Kohler A."/>
            <person name="de Oliveira R.R."/>
            <person name="Labutti K."/>
            <person name="Lipzen A."/>
            <person name="Lail K."/>
            <person name="Bauer D."/>
            <person name="Ohm R.A."/>
            <person name="Barry K.W."/>
            <person name="Spatafora J."/>
            <person name="Grigoriev I.V."/>
            <person name="Martin F.M."/>
            <person name="Pujade-Renaud V."/>
        </authorList>
    </citation>
    <scope>NUCLEOTIDE SEQUENCE [LARGE SCALE GENOMIC DNA]</scope>
    <source>
        <strain evidence="2 3">Philippines</strain>
    </source>
</reference>
<name>A0A2T2NIT2_CORCC</name>
<proteinExistence type="predicted"/>
<dbReference type="AlphaFoldDB" id="A0A2T2NIT2"/>
<protein>
    <submittedName>
        <fullName evidence="2">Uncharacterized protein</fullName>
    </submittedName>
</protein>
<accession>A0A2T2NIT2</accession>
<feature type="region of interest" description="Disordered" evidence="1">
    <location>
        <begin position="185"/>
        <end position="212"/>
    </location>
</feature>
<feature type="region of interest" description="Disordered" evidence="1">
    <location>
        <begin position="290"/>
        <end position="359"/>
    </location>
</feature>